<feature type="transmembrane region" description="Helical" evidence="10">
    <location>
        <begin position="6"/>
        <end position="30"/>
    </location>
</feature>
<dbReference type="GO" id="GO:0005886">
    <property type="term" value="C:plasma membrane"/>
    <property type="evidence" value="ECO:0007669"/>
    <property type="project" value="UniProtKB-SubCell"/>
</dbReference>
<keyword evidence="6 10" id="KW-0472">Membrane</keyword>
<dbReference type="Proteomes" id="UP001178461">
    <property type="component" value="Chromosome 8"/>
</dbReference>
<feature type="transmembrane region" description="Helical" evidence="10">
    <location>
        <begin position="173"/>
        <end position="194"/>
    </location>
</feature>
<keyword evidence="3 9" id="KW-0812">Transmembrane</keyword>
<dbReference type="InterPro" id="IPR017452">
    <property type="entry name" value="GPCR_Rhodpsn_7TM"/>
</dbReference>
<feature type="transmembrane region" description="Helical" evidence="10">
    <location>
        <begin position="42"/>
        <end position="60"/>
    </location>
</feature>
<evidence type="ECO:0000256" key="3">
    <source>
        <dbReference type="ARBA" id="ARBA00022692"/>
    </source>
</evidence>
<evidence type="ECO:0000256" key="4">
    <source>
        <dbReference type="ARBA" id="ARBA00022989"/>
    </source>
</evidence>
<keyword evidence="4 10" id="KW-1133">Transmembrane helix</keyword>
<dbReference type="GO" id="GO:0071398">
    <property type="term" value="P:cellular response to fatty acid"/>
    <property type="evidence" value="ECO:0007669"/>
    <property type="project" value="TreeGrafter"/>
</dbReference>
<dbReference type="InterPro" id="IPR013312">
    <property type="entry name" value="GPR40-rel_orph"/>
</dbReference>
<dbReference type="PROSITE" id="PS00237">
    <property type="entry name" value="G_PROTEIN_RECEP_F1_1"/>
    <property type="match status" value="1"/>
</dbReference>
<evidence type="ECO:0000256" key="10">
    <source>
        <dbReference type="SAM" id="Phobius"/>
    </source>
</evidence>
<dbReference type="Pfam" id="PF00001">
    <property type="entry name" value="7tm_1"/>
    <property type="match status" value="1"/>
</dbReference>
<evidence type="ECO:0000256" key="7">
    <source>
        <dbReference type="ARBA" id="ARBA00023170"/>
    </source>
</evidence>
<evidence type="ECO:0000313" key="12">
    <source>
        <dbReference type="EMBL" id="CAI5781251.1"/>
    </source>
</evidence>
<dbReference type="EMBL" id="OX395133">
    <property type="protein sequence ID" value="CAI5781251.1"/>
    <property type="molecule type" value="Genomic_DNA"/>
</dbReference>
<proteinExistence type="inferred from homology"/>
<evidence type="ECO:0000256" key="5">
    <source>
        <dbReference type="ARBA" id="ARBA00023040"/>
    </source>
</evidence>
<reference evidence="12" key="1">
    <citation type="submission" date="2022-12" db="EMBL/GenBank/DDBJ databases">
        <authorList>
            <person name="Alioto T."/>
            <person name="Alioto T."/>
            <person name="Gomez Garrido J."/>
        </authorList>
    </citation>
    <scope>NUCLEOTIDE SEQUENCE</scope>
</reference>
<gene>
    <name evidence="12" type="ORF">PODLI_1B031576</name>
</gene>
<dbReference type="SUPFAM" id="SSF81321">
    <property type="entry name" value="Family A G protein-coupled receptor-like"/>
    <property type="match status" value="1"/>
</dbReference>
<organism evidence="12 13">
    <name type="scientific">Podarcis lilfordi</name>
    <name type="common">Lilford's wall lizard</name>
    <dbReference type="NCBI Taxonomy" id="74358"/>
    <lineage>
        <taxon>Eukaryota</taxon>
        <taxon>Metazoa</taxon>
        <taxon>Chordata</taxon>
        <taxon>Craniata</taxon>
        <taxon>Vertebrata</taxon>
        <taxon>Euteleostomi</taxon>
        <taxon>Lepidosauria</taxon>
        <taxon>Squamata</taxon>
        <taxon>Bifurcata</taxon>
        <taxon>Unidentata</taxon>
        <taxon>Episquamata</taxon>
        <taxon>Laterata</taxon>
        <taxon>Lacertibaenia</taxon>
        <taxon>Lacertidae</taxon>
        <taxon>Podarcis</taxon>
    </lineage>
</organism>
<dbReference type="InterPro" id="IPR000276">
    <property type="entry name" value="GPCR_Rhodpsn"/>
</dbReference>
<sequence>MATKPLILAIYIVTFLTGLPSNLLAGYAFLRKVRQKATPMDVFLLNLTISDLILLLILPFKMAEASSDVPWPLPAFLCPLTNFCFYSSIYSSTLFLTGVSIERYLCIAYPIKFKSERRPTYVIVASLFFWFLACFHCSIVYTVQYHPEAQPMSHNSTCYESFSNGQLKILLPVRLQLCILLFFFPFIITLFCYIRVIRILTSLPHIKAQRKKRAVGLAVATLLNFAVCFGPFNISHLVGYIQFWSPEWRVYGFLLSSFNSTLDPVIFYFSSTAIQQTFAHCWQATHCKLLTLASWWSLPCCRTAGEPDKEAGAGGISTSGELAGAAIPTEASFVQTARACEIRALSPQQVQVLRAGLRGYTEAILHCPELQEYKEQNGADTNLPDGSDLS</sequence>
<dbReference type="PANTHER" id="PTHR45822:SF5">
    <property type="entry name" value="FREE FATTY ACID RECEPTOR 2"/>
    <property type="match status" value="1"/>
</dbReference>
<comment type="similarity">
    <text evidence="9">Belongs to the G-protein coupled receptor 1 family.</text>
</comment>
<protein>
    <submittedName>
        <fullName evidence="12">Free fatty acid receptor 2-like</fullName>
    </submittedName>
</protein>
<evidence type="ECO:0000259" key="11">
    <source>
        <dbReference type="PROSITE" id="PS50262"/>
    </source>
</evidence>
<evidence type="ECO:0000256" key="1">
    <source>
        <dbReference type="ARBA" id="ARBA00004651"/>
    </source>
</evidence>
<name>A0AA35KN39_9SAUR</name>
<feature type="transmembrane region" description="Helical" evidence="10">
    <location>
        <begin position="80"/>
        <end position="101"/>
    </location>
</feature>
<keyword evidence="7 9" id="KW-0675">Receptor</keyword>
<feature type="domain" description="G-protein coupled receptors family 1 profile" evidence="11">
    <location>
        <begin position="21"/>
        <end position="267"/>
    </location>
</feature>
<evidence type="ECO:0000256" key="6">
    <source>
        <dbReference type="ARBA" id="ARBA00023136"/>
    </source>
</evidence>
<keyword evidence="2" id="KW-1003">Cell membrane</keyword>
<dbReference type="PANTHER" id="PTHR45822">
    <property type="entry name" value="FREE FATTY ACID RECEPTOR 2-RELATED"/>
    <property type="match status" value="1"/>
</dbReference>
<evidence type="ECO:0000313" key="13">
    <source>
        <dbReference type="Proteomes" id="UP001178461"/>
    </source>
</evidence>
<accession>A0AA35KN39</accession>
<keyword evidence="8 9" id="KW-0807">Transducer</keyword>
<evidence type="ECO:0000256" key="8">
    <source>
        <dbReference type="ARBA" id="ARBA00023224"/>
    </source>
</evidence>
<evidence type="ECO:0000256" key="9">
    <source>
        <dbReference type="RuleBase" id="RU000688"/>
    </source>
</evidence>
<dbReference type="Gene3D" id="1.20.1070.10">
    <property type="entry name" value="Rhodopsin 7-helix transmembrane proteins"/>
    <property type="match status" value="1"/>
</dbReference>
<keyword evidence="13" id="KW-1185">Reference proteome</keyword>
<comment type="subcellular location">
    <subcellularLocation>
        <location evidence="1">Cell membrane</location>
        <topology evidence="1">Multi-pass membrane protein</topology>
    </subcellularLocation>
</comment>
<keyword evidence="5 9" id="KW-0297">G-protein coupled receptor</keyword>
<dbReference type="AlphaFoldDB" id="A0AA35KN39"/>
<dbReference type="PRINTS" id="PR01904">
    <property type="entry name" value="GPR40FAMILY"/>
</dbReference>
<dbReference type="GO" id="GO:0004930">
    <property type="term" value="F:G protein-coupled receptor activity"/>
    <property type="evidence" value="ECO:0007669"/>
    <property type="project" value="UniProtKB-KW"/>
</dbReference>
<dbReference type="PRINTS" id="PR00237">
    <property type="entry name" value="GPCRRHODOPSN"/>
</dbReference>
<evidence type="ECO:0000256" key="2">
    <source>
        <dbReference type="ARBA" id="ARBA00022475"/>
    </source>
</evidence>
<dbReference type="PROSITE" id="PS50262">
    <property type="entry name" value="G_PROTEIN_RECEP_F1_2"/>
    <property type="match status" value="1"/>
</dbReference>
<feature type="transmembrane region" description="Helical" evidence="10">
    <location>
        <begin position="215"/>
        <end position="238"/>
    </location>
</feature>
<feature type="transmembrane region" description="Helical" evidence="10">
    <location>
        <begin position="121"/>
        <end position="143"/>
    </location>
</feature>
<dbReference type="CDD" id="cd15170">
    <property type="entry name" value="7tmA_FFAR2_FFAR3"/>
    <property type="match status" value="1"/>
</dbReference>